<dbReference type="KEGG" id="vg:26519439"/>
<dbReference type="EMBL" id="KR781488">
    <property type="protein sequence ID" value="AKO62151.1"/>
    <property type="molecule type" value="Genomic_DNA"/>
</dbReference>
<dbReference type="Pfam" id="PF10549">
    <property type="entry name" value="ORF11CD3"/>
    <property type="match status" value="1"/>
</dbReference>
<organism evidence="2 3">
    <name type="scientific">Shigella phage Ss-VASD</name>
    <dbReference type="NCBI Taxonomy" id="1675531"/>
    <lineage>
        <taxon>Viruses</taxon>
        <taxon>Duplodnaviria</taxon>
        <taxon>Heunggongvirae</taxon>
        <taxon>Uroviricota</taxon>
        <taxon>Caudoviricetes</taxon>
        <taxon>Sepvirinae</taxon>
        <taxon>Oslovirus</taxon>
        <taxon>Oslovirus VASD</taxon>
    </lineage>
</organism>
<evidence type="ECO:0000259" key="1">
    <source>
        <dbReference type="PROSITE" id="PS51301"/>
    </source>
</evidence>
<protein>
    <recommendedName>
        <fullName evidence="1">KilA-N domain-containing protein</fullName>
    </recommendedName>
</protein>
<feature type="domain" description="KilA-N" evidence="1">
    <location>
        <begin position="23"/>
        <end position="122"/>
    </location>
</feature>
<dbReference type="SMART" id="SM01252">
    <property type="entry name" value="KilA-N"/>
    <property type="match status" value="1"/>
</dbReference>
<dbReference type="RefSeq" id="YP_009190556.1">
    <property type="nucleotide sequence ID" value="NC_028685.1"/>
</dbReference>
<dbReference type="InterPro" id="IPR017880">
    <property type="entry name" value="KilA_N"/>
</dbReference>
<evidence type="ECO:0000313" key="3">
    <source>
        <dbReference type="Proteomes" id="UP000202697"/>
    </source>
</evidence>
<dbReference type="InterPro" id="IPR018877">
    <property type="entry name" value="Phage_P22_Orf201_C"/>
</dbReference>
<proteinExistence type="predicted"/>
<reference evidence="2 3" key="1">
    <citation type="submission" date="2015-05" db="EMBL/GenBank/DDBJ databases">
        <title>A novel Shiga Toxin 1a Converting Bacteriophage of Shigella sonnei with Close Relationship to Shiga Toxin Expressing Escherichia coli.</title>
        <authorList>
            <person name="Carter C.C."/>
            <person name="Fierer J."/>
            <person name="Chiu W.W."/>
            <person name="Strain M."/>
            <person name="Mehta S."/>
        </authorList>
    </citation>
    <scope>NUCLEOTIDE SEQUENCE [LARGE SCALE GENOMIC DNA]</scope>
</reference>
<keyword evidence="3" id="KW-1185">Reference proteome</keyword>
<dbReference type="PROSITE" id="PS51301">
    <property type="entry name" value="KILA_N"/>
    <property type="match status" value="1"/>
</dbReference>
<dbReference type="GeneID" id="26519439"/>
<accession>A0A0H4IPL1</accession>
<dbReference type="Pfam" id="PF04383">
    <property type="entry name" value="KilA-N"/>
    <property type="match status" value="1"/>
</dbReference>
<evidence type="ECO:0000313" key="2">
    <source>
        <dbReference type="EMBL" id="AKO62151.1"/>
    </source>
</evidence>
<dbReference type="InterPro" id="IPR018004">
    <property type="entry name" value="KilA/APSES_HTH"/>
</dbReference>
<dbReference type="Proteomes" id="UP000202697">
    <property type="component" value="Segment"/>
</dbReference>
<sequence length="188" mass="21162">MLASLGGLVSYAAKVHFKEQVYDMKSLTLFNQPIRVAEDGMICLTDMWKASGKSESESPYHYLRNKQTKEFLAELEKNHESVVFTERGVHGGTYGGKFVAYDYAAWLNPGFKYAAYKVLDDYFTGELQHRNSLSAQLNMKCHEFDQKKDMASFCGQGLAAWRYTKPVLVAEINSLANQLQITIPGLPG</sequence>
<name>A0A0H4IPL1_9CAUD</name>
<dbReference type="OrthoDB" id="10559at10239"/>